<proteinExistence type="predicted"/>
<reference evidence="2" key="1">
    <citation type="submission" date="2025-08" db="UniProtKB">
        <authorList>
            <consortium name="Ensembl"/>
        </authorList>
    </citation>
    <scope>IDENTIFICATION</scope>
</reference>
<feature type="domain" description="PWWP" evidence="1">
    <location>
        <begin position="7"/>
        <end position="78"/>
    </location>
</feature>
<dbReference type="Ensembl" id="ENSCPRT00005026158.1">
    <property type="protein sequence ID" value="ENSCPRP00005022368.1"/>
    <property type="gene ID" value="ENSCPRG00005015595.1"/>
</dbReference>
<dbReference type="Proteomes" id="UP000594220">
    <property type="component" value="Unplaced"/>
</dbReference>
<accession>A0A7M4FCK2</accession>
<protein>
    <recommendedName>
        <fullName evidence="1">PWWP domain-containing protein</fullName>
    </recommendedName>
</protein>
<sequence length="83" mass="9858">IMTDPEYVLCRWKKRLWPAKVITLQTLVDKALLSLLHLKFFKSFQDSRERWELTKITCTDPEPLERERIQIIGSELGKDTLKV</sequence>
<evidence type="ECO:0000259" key="1">
    <source>
        <dbReference type="Pfam" id="PF20887"/>
    </source>
</evidence>
<evidence type="ECO:0000313" key="3">
    <source>
        <dbReference type="Proteomes" id="UP000594220"/>
    </source>
</evidence>
<dbReference type="AlphaFoldDB" id="A0A7M4FCK2"/>
<evidence type="ECO:0000313" key="2">
    <source>
        <dbReference type="Ensembl" id="ENSCPRP00005022368.1"/>
    </source>
</evidence>
<organism evidence="2 3">
    <name type="scientific">Crocodylus porosus</name>
    <name type="common">Saltwater crocodile</name>
    <name type="synonym">Estuarine crocodile</name>
    <dbReference type="NCBI Taxonomy" id="8502"/>
    <lineage>
        <taxon>Eukaryota</taxon>
        <taxon>Metazoa</taxon>
        <taxon>Chordata</taxon>
        <taxon>Craniata</taxon>
        <taxon>Vertebrata</taxon>
        <taxon>Euteleostomi</taxon>
        <taxon>Archelosauria</taxon>
        <taxon>Archosauria</taxon>
        <taxon>Crocodylia</taxon>
        <taxon>Longirostres</taxon>
        <taxon>Crocodylidae</taxon>
        <taxon>Crocodylus</taxon>
    </lineage>
</organism>
<dbReference type="Pfam" id="PF20887">
    <property type="entry name" value="PWP3A-B_N"/>
    <property type="match status" value="1"/>
</dbReference>
<dbReference type="InterPro" id="IPR048765">
    <property type="entry name" value="PWP3A_3B_4_N"/>
</dbReference>
<name>A0A7M4FCK2_CROPO</name>
<reference evidence="2" key="2">
    <citation type="submission" date="2025-09" db="UniProtKB">
        <authorList>
            <consortium name="Ensembl"/>
        </authorList>
    </citation>
    <scope>IDENTIFICATION</scope>
</reference>
<keyword evidence="3" id="KW-1185">Reference proteome</keyword>